<sequence>MENQFDPLEPAIAMRLKLLREQSGLTLDGLATMSGVSRAHDIPH</sequence>
<comment type="caution">
    <text evidence="2">The sequence shown here is derived from an EMBL/GenBank/DDBJ whole genome shotgun (WGS) entry which is preliminary data.</text>
</comment>
<evidence type="ECO:0000313" key="2">
    <source>
        <dbReference type="EMBL" id="MDQ1183950.1"/>
    </source>
</evidence>
<dbReference type="PROSITE" id="PS50943">
    <property type="entry name" value="HTH_CROC1"/>
    <property type="match status" value="1"/>
</dbReference>
<gene>
    <name evidence="2" type="ORF">QE408_001072</name>
</gene>
<organism evidence="2 3">
    <name type="scientific">Agrobacterium larrymoorei</name>
    <dbReference type="NCBI Taxonomy" id="160699"/>
    <lineage>
        <taxon>Bacteria</taxon>
        <taxon>Pseudomonadati</taxon>
        <taxon>Pseudomonadota</taxon>
        <taxon>Alphaproteobacteria</taxon>
        <taxon>Hyphomicrobiales</taxon>
        <taxon>Rhizobiaceae</taxon>
        <taxon>Rhizobium/Agrobacterium group</taxon>
        <taxon>Agrobacterium</taxon>
    </lineage>
</organism>
<dbReference type="CDD" id="cd00093">
    <property type="entry name" value="HTH_XRE"/>
    <property type="match status" value="1"/>
</dbReference>
<evidence type="ECO:0000259" key="1">
    <source>
        <dbReference type="PROSITE" id="PS50943"/>
    </source>
</evidence>
<name>A0ABU0UG78_9HYPH</name>
<dbReference type="Proteomes" id="UP001224781">
    <property type="component" value="Unassembled WGS sequence"/>
</dbReference>
<dbReference type="InterPro" id="IPR001387">
    <property type="entry name" value="Cro/C1-type_HTH"/>
</dbReference>
<protein>
    <submittedName>
        <fullName evidence="2">Transcriptional regulator with XRE-family HTH domain</fullName>
    </submittedName>
</protein>
<evidence type="ECO:0000313" key="3">
    <source>
        <dbReference type="Proteomes" id="UP001224781"/>
    </source>
</evidence>
<dbReference type="SUPFAM" id="SSF47413">
    <property type="entry name" value="lambda repressor-like DNA-binding domains"/>
    <property type="match status" value="1"/>
</dbReference>
<dbReference type="InterPro" id="IPR010982">
    <property type="entry name" value="Lambda_DNA-bd_dom_sf"/>
</dbReference>
<proteinExistence type="predicted"/>
<feature type="domain" description="HTH cro/C1-type" evidence="1">
    <location>
        <begin position="16"/>
        <end position="39"/>
    </location>
</feature>
<accession>A0ABU0UG78</accession>
<dbReference type="EMBL" id="JAUTBL010000001">
    <property type="protein sequence ID" value="MDQ1183950.1"/>
    <property type="molecule type" value="Genomic_DNA"/>
</dbReference>
<reference evidence="2 3" key="1">
    <citation type="submission" date="2023-07" db="EMBL/GenBank/DDBJ databases">
        <title>Functional and genomic diversity of the sorghum phyllosphere microbiome.</title>
        <authorList>
            <person name="Shade A."/>
        </authorList>
    </citation>
    <scope>NUCLEOTIDE SEQUENCE [LARGE SCALE GENOMIC DNA]</scope>
    <source>
        <strain evidence="2 3">SORGH_AS_1126</strain>
    </source>
</reference>
<keyword evidence="3" id="KW-1185">Reference proteome</keyword>